<reference evidence="1" key="1">
    <citation type="submission" date="2023-05" db="EMBL/GenBank/DDBJ databases">
        <authorList>
            <person name="Stuckert A."/>
        </authorList>
    </citation>
    <scope>NUCLEOTIDE SEQUENCE</scope>
</reference>
<accession>A0ABN9AL61</accession>
<dbReference type="EMBL" id="CATNWA010000368">
    <property type="protein sequence ID" value="CAI9536673.1"/>
    <property type="molecule type" value="Genomic_DNA"/>
</dbReference>
<evidence type="ECO:0000313" key="2">
    <source>
        <dbReference type="Proteomes" id="UP001162483"/>
    </source>
</evidence>
<proteinExistence type="predicted"/>
<evidence type="ECO:0000313" key="1">
    <source>
        <dbReference type="EMBL" id="CAI9536673.1"/>
    </source>
</evidence>
<name>A0ABN9AL61_9NEOB</name>
<comment type="caution">
    <text evidence="1">The sequence shown here is derived from an EMBL/GenBank/DDBJ whole genome shotgun (WGS) entry which is preliminary data.</text>
</comment>
<sequence>MGKYHSPDPYQNCKQGIAIKTVTGLRDSTGSLTKSRSGILEVSRAFLKISWGRSTSTRQGCPAFWSLCQVWKTIFHPQV</sequence>
<dbReference type="Proteomes" id="UP001162483">
    <property type="component" value="Unassembled WGS sequence"/>
</dbReference>
<gene>
    <name evidence="1" type="ORF">SPARVUS_LOCUS1071356</name>
</gene>
<keyword evidence="2" id="KW-1185">Reference proteome</keyword>
<organism evidence="1 2">
    <name type="scientific">Staurois parvus</name>
    <dbReference type="NCBI Taxonomy" id="386267"/>
    <lineage>
        <taxon>Eukaryota</taxon>
        <taxon>Metazoa</taxon>
        <taxon>Chordata</taxon>
        <taxon>Craniata</taxon>
        <taxon>Vertebrata</taxon>
        <taxon>Euteleostomi</taxon>
        <taxon>Amphibia</taxon>
        <taxon>Batrachia</taxon>
        <taxon>Anura</taxon>
        <taxon>Neobatrachia</taxon>
        <taxon>Ranoidea</taxon>
        <taxon>Ranidae</taxon>
        <taxon>Staurois</taxon>
    </lineage>
</organism>
<protein>
    <submittedName>
        <fullName evidence="1">Uncharacterized protein</fullName>
    </submittedName>
</protein>